<evidence type="ECO:0000256" key="9">
    <source>
        <dbReference type="HAMAP-Rule" id="MF_00772"/>
    </source>
</evidence>
<dbReference type="HAMAP" id="MF_00772">
    <property type="entry name" value="OGT"/>
    <property type="match status" value="1"/>
</dbReference>
<comment type="function">
    <text evidence="9">Involved in the cellular defense against the biological effects of O6-methylguanine (O6-MeG) and O4-methylthymine (O4-MeT) in DNA. Repairs the methylated nucleobase in DNA by stoichiometrically transferring the methyl group to a cysteine residue in the enzyme. This is a suicide reaction: the enzyme is irreversibly inactivated.</text>
</comment>
<accession>A0A1B2I1W5</accession>
<dbReference type="Proteomes" id="UP000093044">
    <property type="component" value="Chromosome"/>
</dbReference>
<keyword evidence="13" id="KW-1185">Reference proteome</keyword>
<dbReference type="EC" id="2.1.1.63" evidence="9"/>
<dbReference type="InterPro" id="IPR014048">
    <property type="entry name" value="MethylDNA_cys_MeTrfase_DNA-bd"/>
</dbReference>
<dbReference type="OrthoDB" id="9802228at2"/>
<comment type="similarity">
    <text evidence="2 9">Belongs to the MGMT family.</text>
</comment>
<dbReference type="InterPro" id="IPR036631">
    <property type="entry name" value="MGMT_N_sf"/>
</dbReference>
<dbReference type="AlphaFoldDB" id="A0A1B2I1W5"/>
<organism evidence="12 13">
    <name type="scientific">Cloacibacillus porcorum</name>
    <dbReference type="NCBI Taxonomy" id="1197717"/>
    <lineage>
        <taxon>Bacteria</taxon>
        <taxon>Thermotogati</taxon>
        <taxon>Synergistota</taxon>
        <taxon>Synergistia</taxon>
        <taxon>Synergistales</taxon>
        <taxon>Synergistaceae</taxon>
        <taxon>Cloacibacillus</taxon>
    </lineage>
</organism>
<gene>
    <name evidence="12" type="ORF">BED41_01900</name>
</gene>
<dbReference type="Pfam" id="PF02870">
    <property type="entry name" value="Methyltransf_1N"/>
    <property type="match status" value="1"/>
</dbReference>
<evidence type="ECO:0000256" key="3">
    <source>
        <dbReference type="ARBA" id="ARBA00022490"/>
    </source>
</evidence>
<dbReference type="Gene3D" id="1.10.10.10">
    <property type="entry name" value="Winged helix-like DNA-binding domain superfamily/Winged helix DNA-binding domain"/>
    <property type="match status" value="1"/>
</dbReference>
<dbReference type="SUPFAM" id="SSF53155">
    <property type="entry name" value="Methylated DNA-protein cysteine methyltransferase domain"/>
    <property type="match status" value="1"/>
</dbReference>
<dbReference type="GO" id="GO:0003908">
    <property type="term" value="F:methylated-DNA-[protein]-cysteine S-methyltransferase activity"/>
    <property type="evidence" value="ECO:0007669"/>
    <property type="project" value="UniProtKB-UniRule"/>
</dbReference>
<comment type="subcellular location">
    <subcellularLocation>
        <location evidence="9">Cytoplasm</location>
    </subcellularLocation>
</comment>
<dbReference type="InterPro" id="IPR036217">
    <property type="entry name" value="MethylDNA_cys_MeTrfase_DNAb"/>
</dbReference>
<dbReference type="PANTHER" id="PTHR10815:SF5">
    <property type="entry name" value="METHYLATED-DNA--PROTEIN-CYSTEINE METHYLTRANSFERASE"/>
    <property type="match status" value="1"/>
</dbReference>
<evidence type="ECO:0000313" key="12">
    <source>
        <dbReference type="EMBL" id="ANZ43953.1"/>
    </source>
</evidence>
<dbReference type="STRING" id="1197717.BED41_01900"/>
<evidence type="ECO:0000256" key="8">
    <source>
        <dbReference type="ARBA" id="ARBA00049348"/>
    </source>
</evidence>
<evidence type="ECO:0000256" key="5">
    <source>
        <dbReference type="ARBA" id="ARBA00022679"/>
    </source>
</evidence>
<proteinExistence type="inferred from homology"/>
<keyword evidence="4 9" id="KW-0489">Methyltransferase</keyword>
<comment type="catalytic activity">
    <reaction evidence="1 9">
        <text>a 4-O-methyl-thymidine in DNA + L-cysteinyl-[protein] = a thymidine in DNA + S-methyl-L-cysteinyl-[protein]</text>
        <dbReference type="Rhea" id="RHEA:53428"/>
        <dbReference type="Rhea" id="RHEA-COMP:10131"/>
        <dbReference type="Rhea" id="RHEA-COMP:10132"/>
        <dbReference type="Rhea" id="RHEA-COMP:13555"/>
        <dbReference type="Rhea" id="RHEA-COMP:13556"/>
        <dbReference type="ChEBI" id="CHEBI:29950"/>
        <dbReference type="ChEBI" id="CHEBI:82612"/>
        <dbReference type="ChEBI" id="CHEBI:137386"/>
        <dbReference type="ChEBI" id="CHEBI:137387"/>
        <dbReference type="EC" id="2.1.1.63"/>
    </reaction>
</comment>
<evidence type="ECO:0000256" key="1">
    <source>
        <dbReference type="ARBA" id="ARBA00001286"/>
    </source>
</evidence>
<dbReference type="NCBIfam" id="TIGR00589">
    <property type="entry name" value="ogt"/>
    <property type="match status" value="1"/>
</dbReference>
<dbReference type="InterPro" id="IPR008332">
    <property type="entry name" value="MethylG_MeTrfase_N"/>
</dbReference>
<dbReference type="GeneID" id="83056602"/>
<dbReference type="PANTHER" id="PTHR10815">
    <property type="entry name" value="METHYLATED-DNA--PROTEIN-CYSTEINE METHYLTRANSFERASE"/>
    <property type="match status" value="1"/>
</dbReference>
<dbReference type="GO" id="GO:0006307">
    <property type="term" value="P:DNA alkylation repair"/>
    <property type="evidence" value="ECO:0007669"/>
    <property type="project" value="UniProtKB-UniRule"/>
</dbReference>
<feature type="active site" description="Nucleophile; methyl group acceptor" evidence="9">
    <location>
        <position position="136"/>
    </location>
</feature>
<feature type="domain" description="Methylguanine DNA methyltransferase ribonuclease-like" evidence="11">
    <location>
        <begin position="3"/>
        <end position="75"/>
    </location>
</feature>
<reference evidence="12" key="1">
    <citation type="submission" date="2016-08" db="EMBL/GenBank/DDBJ databases">
        <title>Complete genome of Cloacibacillus porcorum.</title>
        <authorList>
            <person name="Looft T."/>
            <person name="Bayles D.O."/>
            <person name="Alt D.P."/>
        </authorList>
    </citation>
    <scope>NUCLEOTIDE SEQUENCE [LARGE SCALE GENOMIC DNA]</scope>
    <source>
        <strain evidence="12">CL-84</strain>
    </source>
</reference>
<evidence type="ECO:0000313" key="13">
    <source>
        <dbReference type="Proteomes" id="UP000093044"/>
    </source>
</evidence>
<dbReference type="RefSeq" id="WP_066742383.1">
    <property type="nucleotide sequence ID" value="NZ_CP016757.1"/>
</dbReference>
<evidence type="ECO:0000256" key="6">
    <source>
        <dbReference type="ARBA" id="ARBA00022763"/>
    </source>
</evidence>
<keyword evidence="7 9" id="KW-0234">DNA repair</keyword>
<name>A0A1B2I1W5_9BACT</name>
<dbReference type="GO" id="GO:0032259">
    <property type="term" value="P:methylation"/>
    <property type="evidence" value="ECO:0007669"/>
    <property type="project" value="UniProtKB-KW"/>
</dbReference>
<dbReference type="GO" id="GO:0005737">
    <property type="term" value="C:cytoplasm"/>
    <property type="evidence" value="ECO:0007669"/>
    <property type="project" value="UniProtKB-SubCell"/>
</dbReference>
<dbReference type="KEGG" id="cpor:BED41_01900"/>
<evidence type="ECO:0000256" key="2">
    <source>
        <dbReference type="ARBA" id="ARBA00008711"/>
    </source>
</evidence>
<dbReference type="EMBL" id="CP016757">
    <property type="protein sequence ID" value="ANZ43953.1"/>
    <property type="molecule type" value="Genomic_DNA"/>
</dbReference>
<dbReference type="InterPro" id="IPR023546">
    <property type="entry name" value="MGMT"/>
</dbReference>
<dbReference type="CDD" id="cd06445">
    <property type="entry name" value="ATase"/>
    <property type="match status" value="1"/>
</dbReference>
<dbReference type="Gene3D" id="3.30.160.70">
    <property type="entry name" value="Methylated DNA-protein cysteine methyltransferase domain"/>
    <property type="match status" value="1"/>
</dbReference>
<sequence length="179" mass="19219">MYYFTTYSSPVGTITLGGDGENLAGLWIEGQKYFSDTAPEDMSKKDDLPVFTAAKRWLDRYFTGKKPLISELPLRPAGGGFRQRVWKILCEIPYGDVTTYGAIAGKIAKQTGKESMSSQAVGGAVGHNPISIIIPCHRVVGSGGSLTGYSAGISVKVKLLAHESADMSRLFVPKRGTAL</sequence>
<evidence type="ECO:0000256" key="4">
    <source>
        <dbReference type="ARBA" id="ARBA00022603"/>
    </source>
</evidence>
<evidence type="ECO:0000256" key="7">
    <source>
        <dbReference type="ARBA" id="ARBA00023204"/>
    </source>
</evidence>
<dbReference type="SUPFAM" id="SSF46767">
    <property type="entry name" value="Methylated DNA-protein cysteine methyltransferase, C-terminal domain"/>
    <property type="match status" value="1"/>
</dbReference>
<keyword evidence="6 9" id="KW-0227">DNA damage</keyword>
<keyword evidence="5 9" id="KW-0808">Transferase</keyword>
<dbReference type="PROSITE" id="PS00374">
    <property type="entry name" value="MGMT"/>
    <property type="match status" value="1"/>
</dbReference>
<dbReference type="InterPro" id="IPR036388">
    <property type="entry name" value="WH-like_DNA-bd_sf"/>
</dbReference>
<protein>
    <recommendedName>
        <fullName evidence="9">Methylated-DNA--protein-cysteine methyltransferase</fullName>
        <ecNumber evidence="9">2.1.1.63</ecNumber>
    </recommendedName>
    <alternativeName>
        <fullName evidence="9">6-O-methylguanine-DNA methyltransferase</fullName>
        <shortName evidence="9">MGMT</shortName>
    </alternativeName>
    <alternativeName>
        <fullName evidence="9">O-6-methylguanine-DNA-alkyltransferase</fullName>
    </alternativeName>
</protein>
<comment type="catalytic activity">
    <reaction evidence="8 9">
        <text>a 6-O-methyl-2'-deoxyguanosine in DNA + L-cysteinyl-[protein] = S-methyl-L-cysteinyl-[protein] + a 2'-deoxyguanosine in DNA</text>
        <dbReference type="Rhea" id="RHEA:24000"/>
        <dbReference type="Rhea" id="RHEA-COMP:10131"/>
        <dbReference type="Rhea" id="RHEA-COMP:10132"/>
        <dbReference type="Rhea" id="RHEA-COMP:11367"/>
        <dbReference type="Rhea" id="RHEA-COMP:11368"/>
        <dbReference type="ChEBI" id="CHEBI:29950"/>
        <dbReference type="ChEBI" id="CHEBI:82612"/>
        <dbReference type="ChEBI" id="CHEBI:85445"/>
        <dbReference type="ChEBI" id="CHEBI:85448"/>
        <dbReference type="EC" id="2.1.1.63"/>
    </reaction>
</comment>
<keyword evidence="3 9" id="KW-0963">Cytoplasm</keyword>
<dbReference type="InterPro" id="IPR001497">
    <property type="entry name" value="MethylDNA_cys_MeTrfase_AS"/>
</dbReference>
<comment type="miscellaneous">
    <text evidence="9">This enzyme catalyzes only one turnover and therefore is not strictly catalytic. According to one definition, an enzyme is a biocatalyst that acts repeatedly and over many reaction cycles.</text>
</comment>
<dbReference type="Pfam" id="PF01035">
    <property type="entry name" value="DNA_binding_1"/>
    <property type="match status" value="1"/>
</dbReference>
<feature type="domain" description="Methylated-DNA-[protein]-cysteine S-methyltransferase DNA binding" evidence="10">
    <location>
        <begin position="81"/>
        <end position="164"/>
    </location>
</feature>
<evidence type="ECO:0000259" key="10">
    <source>
        <dbReference type="Pfam" id="PF01035"/>
    </source>
</evidence>
<evidence type="ECO:0000259" key="11">
    <source>
        <dbReference type="Pfam" id="PF02870"/>
    </source>
</evidence>
<dbReference type="FunFam" id="1.10.10.10:FF:000214">
    <property type="entry name" value="Methylated-DNA--protein-cysteine methyltransferase"/>
    <property type="match status" value="1"/>
</dbReference>